<dbReference type="PANTHER" id="PTHR33566">
    <property type="entry name" value="EN/SPM-LIKE TRANSPOSON-RELATED"/>
    <property type="match status" value="1"/>
</dbReference>
<dbReference type="EMBL" id="LT934115">
    <property type="protein sequence ID" value="VAH59400.1"/>
    <property type="molecule type" value="Genomic_DNA"/>
</dbReference>
<keyword evidence="3" id="KW-1185">Reference proteome</keyword>
<accession>A0A9R0RF84</accession>
<dbReference type="AlphaFoldDB" id="A0A9R0RF84"/>
<dbReference type="Gramene" id="TRITD3Av1G067690.7">
    <property type="protein sequence ID" value="TRITD3Av1G067690.7"/>
    <property type="gene ID" value="TRITD3Av1G067690"/>
</dbReference>
<protein>
    <submittedName>
        <fullName evidence="2">Uncharacterized protein</fullName>
    </submittedName>
</protein>
<sequence length="98" mass="11300">MNKDDLCRKDVEVKFTVALSSGDSNTPGSITEMEEQVKLKNWEKERFVEDIKREEDLLKQVKDSFSNQKQQLLDYITQSPASKVHSQYRSILSETSAT</sequence>
<reference evidence="2 3" key="1">
    <citation type="submission" date="2017-09" db="EMBL/GenBank/DDBJ databases">
        <authorList>
            <consortium name="International Durum Wheat Genome Sequencing Consortium (IDWGSC)"/>
            <person name="Milanesi L."/>
        </authorList>
    </citation>
    <scope>NUCLEOTIDE SEQUENCE [LARGE SCALE GENOMIC DNA]</scope>
    <source>
        <strain evidence="3">cv. Svevo</strain>
    </source>
</reference>
<dbReference type="Proteomes" id="UP000324705">
    <property type="component" value="Chromosome 3A"/>
</dbReference>
<proteinExistence type="predicted"/>
<feature type="coiled-coil region" evidence="1">
    <location>
        <begin position="44"/>
        <end position="71"/>
    </location>
</feature>
<gene>
    <name evidence="2" type="ORF">TRITD_3Av1G067690</name>
</gene>
<name>A0A9R0RF84_TRITD</name>
<evidence type="ECO:0000256" key="1">
    <source>
        <dbReference type="SAM" id="Coils"/>
    </source>
</evidence>
<dbReference type="PANTHER" id="PTHR33566:SF6">
    <property type="entry name" value="PROTEIN DEFECTIVE IN MERISTEM SILENCING 3"/>
    <property type="match status" value="1"/>
</dbReference>
<keyword evidence="1" id="KW-0175">Coiled coil</keyword>
<organism evidence="2 3">
    <name type="scientific">Triticum turgidum subsp. durum</name>
    <name type="common">Durum wheat</name>
    <name type="synonym">Triticum durum</name>
    <dbReference type="NCBI Taxonomy" id="4567"/>
    <lineage>
        <taxon>Eukaryota</taxon>
        <taxon>Viridiplantae</taxon>
        <taxon>Streptophyta</taxon>
        <taxon>Embryophyta</taxon>
        <taxon>Tracheophyta</taxon>
        <taxon>Spermatophyta</taxon>
        <taxon>Magnoliopsida</taxon>
        <taxon>Liliopsida</taxon>
        <taxon>Poales</taxon>
        <taxon>Poaceae</taxon>
        <taxon>BOP clade</taxon>
        <taxon>Pooideae</taxon>
        <taxon>Triticodae</taxon>
        <taxon>Triticeae</taxon>
        <taxon>Triticinae</taxon>
        <taxon>Triticum</taxon>
    </lineage>
</organism>
<evidence type="ECO:0000313" key="2">
    <source>
        <dbReference type="EMBL" id="VAH59400.1"/>
    </source>
</evidence>
<evidence type="ECO:0000313" key="3">
    <source>
        <dbReference type="Proteomes" id="UP000324705"/>
    </source>
</evidence>